<dbReference type="RefSeq" id="WP_412701965.1">
    <property type="nucleotide sequence ID" value="NZ_JBDLBQ010000007.1"/>
</dbReference>
<evidence type="ECO:0000313" key="2">
    <source>
        <dbReference type="Proteomes" id="UP001634413"/>
    </source>
</evidence>
<reference evidence="1 2" key="1">
    <citation type="journal article" date="2024" name="Anaerobe">
        <title>The identification of Finegoldia dalianensis sp. nov., isolated from the pus of a patient with skin abscess and genomic analysis of the strains belonging to Finegoldia genus.</title>
        <authorList>
            <person name="Li Y."/>
            <person name="Wang Y."/>
            <person name="Xiao D."/>
            <person name="Wang J."/>
            <person name="Jin D."/>
        </authorList>
    </citation>
    <scope>NUCLEOTIDE SEQUENCE [LARGE SCALE GENOMIC DNA]</scope>
    <source>
        <strain evidence="1 2">LY240594</strain>
    </source>
</reference>
<evidence type="ECO:0000313" key="1">
    <source>
        <dbReference type="EMBL" id="MFN2102818.1"/>
    </source>
</evidence>
<protein>
    <submittedName>
        <fullName evidence="1">Uncharacterized protein</fullName>
    </submittedName>
</protein>
<proteinExistence type="predicted"/>
<organism evidence="1 2">
    <name type="scientific">Finegoldia dalianensis</name>
    <dbReference type="NCBI Taxonomy" id="3145239"/>
    <lineage>
        <taxon>Bacteria</taxon>
        <taxon>Bacillati</taxon>
        <taxon>Bacillota</taxon>
        <taxon>Tissierellia</taxon>
        <taxon>Tissierellales</taxon>
        <taxon>Peptoniphilaceae</taxon>
        <taxon>Finegoldia</taxon>
    </lineage>
</organism>
<dbReference type="Proteomes" id="UP001634413">
    <property type="component" value="Unassembled WGS sequence"/>
</dbReference>
<sequence>MEKNPIRFTELSKEINSEFSKLDKQSQEKIIEELSTTLVNDADYETFFKQLIDDFQKHDINFSEQIQNVDKKDRHAFYVAIALQLQTTFKRQNN</sequence>
<gene>
    <name evidence="1" type="ORF">ABDJ34_07885</name>
</gene>
<accession>A0ABW9KEU6</accession>
<comment type="caution">
    <text evidence="1">The sequence shown here is derived from an EMBL/GenBank/DDBJ whole genome shotgun (WGS) entry which is preliminary data.</text>
</comment>
<dbReference type="EMBL" id="JBDLBQ010000007">
    <property type="protein sequence ID" value="MFN2102818.1"/>
    <property type="molecule type" value="Genomic_DNA"/>
</dbReference>
<name>A0ABW9KEU6_9FIRM</name>
<keyword evidence="2" id="KW-1185">Reference proteome</keyword>